<evidence type="ECO:0000256" key="1">
    <source>
        <dbReference type="SAM" id="MobiDB-lite"/>
    </source>
</evidence>
<accession>A0A0R3TFP2</accession>
<evidence type="ECO:0000313" key="3">
    <source>
        <dbReference type="Proteomes" id="UP000278807"/>
    </source>
</evidence>
<dbReference type="AlphaFoldDB" id="A0A0R3TFP2"/>
<reference evidence="4" key="1">
    <citation type="submission" date="2017-02" db="UniProtKB">
        <authorList>
            <consortium name="WormBaseParasite"/>
        </authorList>
    </citation>
    <scope>IDENTIFICATION</scope>
</reference>
<protein>
    <submittedName>
        <fullName evidence="2 4">Uncharacterized protein</fullName>
    </submittedName>
</protein>
<keyword evidence="3" id="KW-1185">Reference proteome</keyword>
<dbReference type="WBParaSite" id="HNAJ_0000588301-mRNA-1">
    <property type="protein sequence ID" value="HNAJ_0000588301-mRNA-1"/>
    <property type="gene ID" value="HNAJ_0000588301"/>
</dbReference>
<reference evidence="2 3" key="2">
    <citation type="submission" date="2018-11" db="EMBL/GenBank/DDBJ databases">
        <authorList>
            <consortium name="Pathogen Informatics"/>
        </authorList>
    </citation>
    <scope>NUCLEOTIDE SEQUENCE [LARGE SCALE GENOMIC DNA]</scope>
</reference>
<proteinExistence type="predicted"/>
<organism evidence="4">
    <name type="scientific">Rodentolepis nana</name>
    <name type="common">Dwarf tapeworm</name>
    <name type="synonym">Hymenolepis nana</name>
    <dbReference type="NCBI Taxonomy" id="102285"/>
    <lineage>
        <taxon>Eukaryota</taxon>
        <taxon>Metazoa</taxon>
        <taxon>Spiralia</taxon>
        <taxon>Lophotrochozoa</taxon>
        <taxon>Platyhelminthes</taxon>
        <taxon>Cestoda</taxon>
        <taxon>Eucestoda</taxon>
        <taxon>Cyclophyllidea</taxon>
        <taxon>Hymenolepididae</taxon>
        <taxon>Rodentolepis</taxon>
    </lineage>
</organism>
<feature type="compositionally biased region" description="Basic residues" evidence="1">
    <location>
        <begin position="40"/>
        <end position="49"/>
    </location>
</feature>
<dbReference type="Proteomes" id="UP000278807">
    <property type="component" value="Unassembled WGS sequence"/>
</dbReference>
<dbReference type="EMBL" id="UZAE01005590">
    <property type="protein sequence ID" value="VDO01740.1"/>
    <property type="molecule type" value="Genomic_DNA"/>
</dbReference>
<feature type="region of interest" description="Disordered" evidence="1">
    <location>
        <begin position="1"/>
        <end position="51"/>
    </location>
</feature>
<evidence type="ECO:0000313" key="4">
    <source>
        <dbReference type="WBParaSite" id="HNAJ_0000588301-mRNA-1"/>
    </source>
</evidence>
<gene>
    <name evidence="2" type="ORF">HNAJ_LOCUS5879</name>
</gene>
<name>A0A0R3TFP2_RODNA</name>
<evidence type="ECO:0000313" key="2">
    <source>
        <dbReference type="EMBL" id="VDO01740.1"/>
    </source>
</evidence>
<sequence>MQSSSEWEYLVQPDNSLHRPRQMSNEQEDCRLSGATGFQRSRKRNRSSPKRSLCGDALNYRKSCFCGFDVWK</sequence>